<proteinExistence type="inferred from homology"/>
<accession>A0A7W4JLW6</accession>
<dbReference type="PROSITE" id="PS01173">
    <property type="entry name" value="LIPASE_GDXG_HIS"/>
    <property type="match status" value="1"/>
</dbReference>
<dbReference type="PANTHER" id="PTHR48081">
    <property type="entry name" value="AB HYDROLASE SUPERFAMILY PROTEIN C4A8.06C"/>
    <property type="match status" value="1"/>
</dbReference>
<dbReference type="AlphaFoldDB" id="A0A7W4JLW6"/>
<dbReference type="PANTHER" id="PTHR48081:SF30">
    <property type="entry name" value="ACETYL-HYDROLASE LIPR-RELATED"/>
    <property type="match status" value="1"/>
</dbReference>
<dbReference type="GO" id="GO:0004806">
    <property type="term" value="F:triacylglycerol lipase activity"/>
    <property type="evidence" value="ECO:0007669"/>
    <property type="project" value="TreeGrafter"/>
</dbReference>
<dbReference type="InterPro" id="IPR033140">
    <property type="entry name" value="Lipase_GDXG_put_SER_AS"/>
</dbReference>
<evidence type="ECO:0000259" key="4">
    <source>
        <dbReference type="Pfam" id="PF07859"/>
    </source>
</evidence>
<dbReference type="PROSITE" id="PS01174">
    <property type="entry name" value="LIPASE_GDXG_SER"/>
    <property type="match status" value="1"/>
</dbReference>
<dbReference type="InterPro" id="IPR013094">
    <property type="entry name" value="AB_hydrolase_3"/>
</dbReference>
<comment type="similarity">
    <text evidence="1">Belongs to the 'GDXG' lipolytic enzyme family.</text>
</comment>
<organism evidence="5 6">
    <name type="scientific">Gluconacetobacter liquefaciens</name>
    <name type="common">Acetobacter liquefaciens</name>
    <dbReference type="NCBI Taxonomy" id="89584"/>
    <lineage>
        <taxon>Bacteria</taxon>
        <taxon>Pseudomonadati</taxon>
        <taxon>Pseudomonadota</taxon>
        <taxon>Alphaproteobacteria</taxon>
        <taxon>Acetobacterales</taxon>
        <taxon>Acetobacteraceae</taxon>
        <taxon>Gluconacetobacter</taxon>
    </lineage>
</organism>
<dbReference type="InterPro" id="IPR050300">
    <property type="entry name" value="GDXG_lipolytic_enzyme"/>
</dbReference>
<name>A0A7W4JLW6_GLULI</name>
<dbReference type="EMBL" id="JABEQI010000006">
    <property type="protein sequence ID" value="MBB2186993.1"/>
    <property type="molecule type" value="Genomic_DNA"/>
</dbReference>
<evidence type="ECO:0000313" key="6">
    <source>
        <dbReference type="Proteomes" id="UP000562982"/>
    </source>
</evidence>
<evidence type="ECO:0000256" key="2">
    <source>
        <dbReference type="ARBA" id="ARBA00022801"/>
    </source>
</evidence>
<evidence type="ECO:0000256" key="3">
    <source>
        <dbReference type="PROSITE-ProRule" id="PRU10038"/>
    </source>
</evidence>
<dbReference type="InterPro" id="IPR029058">
    <property type="entry name" value="AB_hydrolase_fold"/>
</dbReference>
<keyword evidence="2 5" id="KW-0378">Hydrolase</keyword>
<dbReference type="Proteomes" id="UP000562982">
    <property type="component" value="Unassembled WGS sequence"/>
</dbReference>
<evidence type="ECO:0000313" key="5">
    <source>
        <dbReference type="EMBL" id="MBB2186993.1"/>
    </source>
</evidence>
<evidence type="ECO:0000256" key="1">
    <source>
        <dbReference type="ARBA" id="ARBA00010515"/>
    </source>
</evidence>
<dbReference type="RefSeq" id="WP_114728041.1">
    <property type="nucleotide sequence ID" value="NZ_BJMI01000022.1"/>
</dbReference>
<dbReference type="SUPFAM" id="SSF53474">
    <property type="entry name" value="alpha/beta-Hydrolases"/>
    <property type="match status" value="1"/>
</dbReference>
<comment type="caution">
    <text evidence="5">The sequence shown here is derived from an EMBL/GenBank/DDBJ whole genome shotgun (WGS) entry which is preliminary data.</text>
</comment>
<protein>
    <submittedName>
        <fullName evidence="5">Alpha/beta hydrolase</fullName>
    </submittedName>
</protein>
<gene>
    <name evidence="5" type="ORF">HLH32_11480</name>
</gene>
<sequence>MTSINPLLPQDVAAVAAMRQATSAHKGHSLGPEARPMFDAMLGAVPPVAGGRVEDATIGGIPGVRLRPDGARPDARLLYIHGGGYVLGSAGAFTNFAGQIAARVGVEMFIPDYRLAPEHPFPAAIDDVLAAYRGLVAEGGGQIAVAGDSAGGGLTLALLSILTTAKGKGLPPPVGAAVMSPWTDLALTGASMETRAEADPIFMRDMLEAFAALYLQGRDAADPEASPLYGRLEGLPPIRIDVGDDEILLDDSTRYAAWARTAGVDVTLAIWERMPHVFQSSLGRFLTAEHAVNAMSEFLYRQLSGAALPNADLSGA</sequence>
<feature type="active site" evidence="3">
    <location>
        <position position="149"/>
    </location>
</feature>
<reference evidence="5 6" key="1">
    <citation type="submission" date="2020-04" db="EMBL/GenBank/DDBJ databases">
        <title>Description of novel Gluconacetobacter.</title>
        <authorList>
            <person name="Sombolestani A."/>
        </authorList>
    </citation>
    <scope>NUCLEOTIDE SEQUENCE [LARGE SCALE GENOMIC DNA]</scope>
    <source>
        <strain evidence="5 6">LMG 1382</strain>
    </source>
</reference>
<dbReference type="Pfam" id="PF07859">
    <property type="entry name" value="Abhydrolase_3"/>
    <property type="match status" value="1"/>
</dbReference>
<dbReference type="InterPro" id="IPR002168">
    <property type="entry name" value="Lipase_GDXG_HIS_AS"/>
</dbReference>
<feature type="domain" description="Alpha/beta hydrolase fold-3" evidence="4">
    <location>
        <begin position="77"/>
        <end position="279"/>
    </location>
</feature>
<dbReference type="Gene3D" id="3.40.50.1820">
    <property type="entry name" value="alpha/beta hydrolase"/>
    <property type="match status" value="1"/>
</dbReference>
<dbReference type="OrthoDB" id="9806180at2"/>